<dbReference type="Gene3D" id="1.10.10.60">
    <property type="entry name" value="Homeodomain-like"/>
    <property type="match status" value="1"/>
</dbReference>
<feature type="domain" description="HTH myb-type" evidence="5">
    <location>
        <begin position="607"/>
        <end position="659"/>
    </location>
</feature>
<dbReference type="FunFam" id="1.10.10.60:FF:000137">
    <property type="entry name" value="MYB DNA binding protein"/>
    <property type="match status" value="1"/>
</dbReference>
<evidence type="ECO:0000256" key="3">
    <source>
        <dbReference type="ARBA" id="ARBA00023306"/>
    </source>
</evidence>
<feature type="region of interest" description="Disordered" evidence="4">
    <location>
        <begin position="553"/>
        <end position="577"/>
    </location>
</feature>
<feature type="compositionally biased region" description="Low complexity" evidence="4">
    <location>
        <begin position="728"/>
        <end position="737"/>
    </location>
</feature>
<dbReference type="InterPro" id="IPR009057">
    <property type="entry name" value="Homeodomain-like_sf"/>
</dbReference>
<dbReference type="GO" id="GO:0042803">
    <property type="term" value="F:protein homodimerization activity"/>
    <property type="evidence" value="ECO:0007669"/>
    <property type="project" value="InterPro"/>
</dbReference>
<feature type="compositionally biased region" description="Polar residues" evidence="4">
    <location>
        <begin position="864"/>
        <end position="895"/>
    </location>
</feature>
<keyword evidence="7" id="KW-1185">Reference proteome</keyword>
<dbReference type="InterPro" id="IPR017930">
    <property type="entry name" value="Myb_dom"/>
</dbReference>
<feature type="compositionally biased region" description="Polar residues" evidence="4">
    <location>
        <begin position="770"/>
        <end position="800"/>
    </location>
</feature>
<dbReference type="InterPro" id="IPR052833">
    <property type="entry name" value="Telomeric_DNA-bd_trans-reg"/>
</dbReference>
<evidence type="ECO:0000256" key="2">
    <source>
        <dbReference type="ARBA" id="ARBA00023242"/>
    </source>
</evidence>
<feature type="region of interest" description="Disordered" evidence="4">
    <location>
        <begin position="439"/>
        <end position="458"/>
    </location>
</feature>
<dbReference type="PROSITE" id="PS51294">
    <property type="entry name" value="HTH_MYB"/>
    <property type="match status" value="1"/>
</dbReference>
<evidence type="ECO:0000259" key="5">
    <source>
        <dbReference type="PROSITE" id="PS51294"/>
    </source>
</evidence>
<dbReference type="CDD" id="cd11660">
    <property type="entry name" value="SANT_TRF"/>
    <property type="match status" value="1"/>
</dbReference>
<dbReference type="SUPFAM" id="SSF46689">
    <property type="entry name" value="Homeodomain-like"/>
    <property type="match status" value="1"/>
</dbReference>
<dbReference type="Pfam" id="PF08558">
    <property type="entry name" value="TRF"/>
    <property type="match status" value="1"/>
</dbReference>
<dbReference type="InterPro" id="IPR001005">
    <property type="entry name" value="SANT/Myb"/>
</dbReference>
<gene>
    <name evidence="6" type="ORF">AK830_g6195</name>
</gene>
<dbReference type="GO" id="GO:0010833">
    <property type="term" value="P:telomere maintenance via telomere lengthening"/>
    <property type="evidence" value="ECO:0007669"/>
    <property type="project" value="TreeGrafter"/>
</dbReference>
<reference evidence="6 7" key="1">
    <citation type="submission" date="2015-09" db="EMBL/GenBank/DDBJ databases">
        <title>Draft genome of a European isolate of the apple canker pathogen Neonectria ditissima.</title>
        <authorList>
            <person name="Gomez-Cortecero A."/>
            <person name="Harrison R.J."/>
            <person name="Armitage A.D."/>
        </authorList>
    </citation>
    <scope>NUCLEOTIDE SEQUENCE [LARGE SCALE GENOMIC DNA]</scope>
    <source>
        <strain evidence="6 7">R09/05</strain>
    </source>
</reference>
<sequence length="934" mass="100899">MAEPAQPDLAAAMSPTGIKQEPNILDGLDLELALQAATKRPFEDLALTNGHDPSKRVKSENDATHDDDFDDDHGAEESLEDGLALLVQNALSNVGDLVSQFTQDVDIPHTNTDPMDVDSIPVPEDSIPPAPVSFISDPQKYLRNASRNALGNLAISMILIFSQSFDNSIKPIRETDSQHSKSFRQLQTSFEQIKQIYSTGSILSSIEVDLQDDESRTILGLSNLAQFGLWLLDGGFKSYKEAHQHFHAIFPDQISHLGTEIVELYLALKTQLAIESLLTKTSDQQTEQILNGIFVDGLEEEMRGLHGGFELTTADQDFVSSARSRRDALQIEAHLDSGEIRVFPVASSSLPNTIIATLKGKYPADDLLRSFSTYVKGRVASVSELGTRLGLSMPTDVETALDILPDDPSDGDLDLDDLSSFFEKTTSGLVQNALAGLTEEDPAPEPEPEPTPLPTPTPVIEAVEQPVEVPKSPPKAEPAPPQTNGKVDLMTDYKELEALVAESTSNYVKTTLHGLSPVPYQPTVPTSTTETMAAQSYLSQLQQVQSQHPYYSYTQHVPEPQPPPPGPGENLPPNQTFPSAILYDKARQAALSKSSAHTRREGLHSTRRPWTQEEEKALMAGLDMVKGPHWSQILTLFGPNGTISDILKDRTQVQLKDKARNLKLFFLKTNSEMPYYLQAVTGELKTRAPTQAARKEAEERARMNSEEEQARIQGIMTLAGGLQNPPHGRATGNTASAGGSGVITPAQAASAAQAASGQHGSASHHGTNGHGVNSAVTSGYPASSLPQARTGMLATSQQVLQSAAQPHPRPQSQHSPRTPRPQSQHNKLAMPTPVQPQVSRSQSSTPVGQGHHSSPHHTPTPQHNSSVAAQPQHTQYSHTQNSQSPYQTPSAQMQAQPAHMVSHAPGMDALTDVHDNAAEAALLQGLQAAVAESL</sequence>
<keyword evidence="3" id="KW-0131">Cell cycle</keyword>
<evidence type="ECO:0000256" key="1">
    <source>
        <dbReference type="ARBA" id="ARBA00023125"/>
    </source>
</evidence>
<dbReference type="EMBL" id="LKCW01000085">
    <property type="protein sequence ID" value="KPM40368.1"/>
    <property type="molecule type" value="Genomic_DNA"/>
</dbReference>
<proteinExistence type="predicted"/>
<dbReference type="GO" id="GO:0003691">
    <property type="term" value="F:double-stranded telomeric DNA binding"/>
    <property type="evidence" value="ECO:0007669"/>
    <property type="project" value="TreeGrafter"/>
</dbReference>
<organism evidence="6 7">
    <name type="scientific">Neonectria ditissima</name>
    <dbReference type="NCBI Taxonomy" id="78410"/>
    <lineage>
        <taxon>Eukaryota</taxon>
        <taxon>Fungi</taxon>
        <taxon>Dikarya</taxon>
        <taxon>Ascomycota</taxon>
        <taxon>Pezizomycotina</taxon>
        <taxon>Sordariomycetes</taxon>
        <taxon>Hypocreomycetidae</taxon>
        <taxon>Hypocreales</taxon>
        <taxon>Nectriaceae</taxon>
        <taxon>Neonectria</taxon>
    </lineage>
</organism>
<dbReference type="AlphaFoldDB" id="A0A0P7BHE8"/>
<feature type="compositionally biased region" description="Low complexity" evidence="4">
    <location>
        <begin position="746"/>
        <end position="766"/>
    </location>
</feature>
<feature type="region of interest" description="Disordered" evidence="4">
    <location>
        <begin position="44"/>
        <end position="76"/>
    </location>
</feature>
<dbReference type="Proteomes" id="UP000050424">
    <property type="component" value="Unassembled WGS sequence"/>
</dbReference>
<feature type="region of interest" description="Disordered" evidence="4">
    <location>
        <begin position="466"/>
        <end position="485"/>
    </location>
</feature>
<protein>
    <recommendedName>
        <fullName evidence="5">HTH myb-type domain-containing protein</fullName>
    </recommendedName>
</protein>
<feature type="compositionally biased region" description="Low complexity" evidence="4">
    <location>
        <begin position="801"/>
        <end position="816"/>
    </location>
</feature>
<keyword evidence="1" id="KW-0238">DNA-binding</keyword>
<feature type="compositionally biased region" description="Acidic residues" evidence="4">
    <location>
        <begin position="439"/>
        <end position="448"/>
    </location>
</feature>
<name>A0A0P7BHE8_9HYPO</name>
<dbReference type="PANTHER" id="PTHR47807:SF1">
    <property type="entry name" value="PROTEIN TBF1"/>
    <property type="match status" value="1"/>
</dbReference>
<feature type="compositionally biased region" description="Basic and acidic residues" evidence="4">
    <location>
        <begin position="52"/>
        <end position="66"/>
    </location>
</feature>
<dbReference type="SMART" id="SM00717">
    <property type="entry name" value="SANT"/>
    <property type="match status" value="1"/>
</dbReference>
<keyword evidence="2" id="KW-0539">Nucleus</keyword>
<feature type="compositionally biased region" description="Basic and acidic residues" evidence="4">
    <location>
        <begin position="693"/>
        <end position="710"/>
    </location>
</feature>
<evidence type="ECO:0000313" key="6">
    <source>
        <dbReference type="EMBL" id="KPM40368.1"/>
    </source>
</evidence>
<dbReference type="InterPro" id="IPR013867">
    <property type="entry name" value="Telomere_rpt-bd_fac_dimer_dom"/>
</dbReference>
<evidence type="ECO:0000313" key="7">
    <source>
        <dbReference type="Proteomes" id="UP000050424"/>
    </source>
</evidence>
<feature type="compositionally biased region" description="Basic and acidic residues" evidence="4">
    <location>
        <begin position="598"/>
        <end position="612"/>
    </location>
</feature>
<evidence type="ECO:0000256" key="4">
    <source>
        <dbReference type="SAM" id="MobiDB-lite"/>
    </source>
</evidence>
<comment type="caution">
    <text evidence="6">The sequence shown here is derived from an EMBL/GenBank/DDBJ whole genome shotgun (WGS) entry which is preliminary data.</text>
</comment>
<feature type="compositionally biased region" description="Acidic residues" evidence="4">
    <location>
        <begin position="67"/>
        <end position="76"/>
    </location>
</feature>
<feature type="region of interest" description="Disordered" evidence="4">
    <location>
        <begin position="591"/>
        <end position="612"/>
    </location>
</feature>
<feature type="region of interest" description="Disordered" evidence="4">
    <location>
        <begin position="688"/>
        <end position="900"/>
    </location>
</feature>
<dbReference type="PANTHER" id="PTHR47807">
    <property type="entry name" value="PROTEIN TBF1"/>
    <property type="match status" value="1"/>
</dbReference>
<dbReference type="OrthoDB" id="3366990at2759"/>
<feature type="compositionally biased region" description="Low complexity" evidence="4">
    <location>
        <begin position="831"/>
        <end position="863"/>
    </location>
</feature>
<dbReference type="STRING" id="78410.A0A0P7BHE8"/>
<accession>A0A0P7BHE8</accession>
<feature type="compositionally biased region" description="Pro residues" evidence="4">
    <location>
        <begin position="471"/>
        <end position="481"/>
    </location>
</feature>